<evidence type="ECO:0000256" key="5">
    <source>
        <dbReference type="ARBA" id="ARBA00022741"/>
    </source>
</evidence>
<evidence type="ECO:0000256" key="9">
    <source>
        <dbReference type="ARBA" id="ARBA00047493"/>
    </source>
</evidence>
<organism evidence="12 13">
    <name type="scientific">Faecalibaculum rodentium</name>
    <dbReference type="NCBI Taxonomy" id="1702221"/>
    <lineage>
        <taxon>Bacteria</taxon>
        <taxon>Bacillati</taxon>
        <taxon>Bacillota</taxon>
        <taxon>Erysipelotrichia</taxon>
        <taxon>Erysipelotrichales</taxon>
        <taxon>Erysipelotrichaceae</taxon>
        <taxon>Faecalibaculum</taxon>
    </lineage>
</organism>
<evidence type="ECO:0000256" key="1">
    <source>
        <dbReference type="ARBA" id="ARBA00008276"/>
    </source>
</evidence>
<evidence type="ECO:0000313" key="13">
    <source>
        <dbReference type="Proteomes" id="UP000069771"/>
    </source>
</evidence>
<keyword evidence="6" id="KW-0067">ATP-binding</keyword>
<keyword evidence="7" id="KW-0460">Magnesium</keyword>
<dbReference type="GO" id="GO:0004326">
    <property type="term" value="F:tetrahydrofolylpolyglutamate synthase activity"/>
    <property type="evidence" value="ECO:0007669"/>
    <property type="project" value="UniProtKB-EC"/>
</dbReference>
<comment type="catalytic activity">
    <reaction evidence="9">
        <text>(6S)-5,6,7,8-tetrahydrofolyl-(gamma-L-Glu)(n) + L-glutamate + ATP = (6S)-5,6,7,8-tetrahydrofolyl-(gamma-L-Glu)(n+1) + ADP + phosphate + H(+)</text>
        <dbReference type="Rhea" id="RHEA:10580"/>
        <dbReference type="Rhea" id="RHEA-COMP:14738"/>
        <dbReference type="Rhea" id="RHEA-COMP:14740"/>
        <dbReference type="ChEBI" id="CHEBI:15378"/>
        <dbReference type="ChEBI" id="CHEBI:29985"/>
        <dbReference type="ChEBI" id="CHEBI:30616"/>
        <dbReference type="ChEBI" id="CHEBI:43474"/>
        <dbReference type="ChEBI" id="CHEBI:141005"/>
        <dbReference type="ChEBI" id="CHEBI:456216"/>
        <dbReference type="EC" id="6.3.2.17"/>
    </reaction>
</comment>
<dbReference type="SUPFAM" id="SSF53623">
    <property type="entry name" value="MurD-like peptide ligases, catalytic domain"/>
    <property type="match status" value="1"/>
</dbReference>
<dbReference type="Gene3D" id="3.40.1190.10">
    <property type="entry name" value="Mur-like, catalytic domain"/>
    <property type="match status" value="1"/>
</dbReference>
<dbReference type="InterPro" id="IPR013221">
    <property type="entry name" value="Mur_ligase_cen"/>
</dbReference>
<dbReference type="PANTHER" id="PTHR11136:SF0">
    <property type="entry name" value="DIHYDROFOLATE SYNTHETASE-RELATED"/>
    <property type="match status" value="1"/>
</dbReference>
<dbReference type="STRING" id="1702221.AALO17_23830"/>
<dbReference type="Gene3D" id="3.90.190.20">
    <property type="entry name" value="Mur ligase, C-terminal domain"/>
    <property type="match status" value="1"/>
</dbReference>
<evidence type="ECO:0000256" key="8">
    <source>
        <dbReference type="ARBA" id="ARBA00030592"/>
    </source>
</evidence>
<dbReference type="EC" id="6.3.2.17" evidence="2"/>
<dbReference type="GeneID" id="78478915"/>
<feature type="domain" description="Mur ligase C-terminal" evidence="10">
    <location>
        <begin position="256"/>
        <end position="336"/>
    </location>
</feature>
<evidence type="ECO:0000313" key="12">
    <source>
        <dbReference type="EMBL" id="AMK55517.1"/>
    </source>
</evidence>
<dbReference type="InterPro" id="IPR001645">
    <property type="entry name" value="Folylpolyglutamate_synth"/>
</dbReference>
<accession>A0A140DXZ0</accession>
<dbReference type="PATRIC" id="fig|1702221.3.peg.2314"/>
<dbReference type="GO" id="GO:0008841">
    <property type="term" value="F:dihydrofolate synthase activity"/>
    <property type="evidence" value="ECO:0007669"/>
    <property type="project" value="TreeGrafter"/>
</dbReference>
<dbReference type="GO" id="GO:0005737">
    <property type="term" value="C:cytoplasm"/>
    <property type="evidence" value="ECO:0007669"/>
    <property type="project" value="TreeGrafter"/>
</dbReference>
<dbReference type="AlphaFoldDB" id="A0A140DXZ0"/>
<dbReference type="KEGG" id="fro:AALO17_23830"/>
<keyword evidence="4" id="KW-0479">Metal-binding</keyword>
<comment type="similarity">
    <text evidence="1">Belongs to the folylpolyglutamate synthase family.</text>
</comment>
<dbReference type="Proteomes" id="UP000069771">
    <property type="component" value="Chromosome"/>
</dbReference>
<dbReference type="Pfam" id="PF02875">
    <property type="entry name" value="Mur_ligase_C"/>
    <property type="match status" value="1"/>
</dbReference>
<dbReference type="OrthoDB" id="9809356at2"/>
<dbReference type="GO" id="GO:0005524">
    <property type="term" value="F:ATP binding"/>
    <property type="evidence" value="ECO:0007669"/>
    <property type="project" value="UniProtKB-KW"/>
</dbReference>
<dbReference type="PANTHER" id="PTHR11136">
    <property type="entry name" value="FOLYLPOLYGLUTAMATE SYNTHASE-RELATED"/>
    <property type="match status" value="1"/>
</dbReference>
<name>A0A140DXZ0_9FIRM</name>
<dbReference type="Pfam" id="PF08245">
    <property type="entry name" value="Mur_ligase_M"/>
    <property type="match status" value="1"/>
</dbReference>
<feature type="domain" description="Mur ligase central" evidence="11">
    <location>
        <begin position="42"/>
        <end position="179"/>
    </location>
</feature>
<evidence type="ECO:0000256" key="6">
    <source>
        <dbReference type="ARBA" id="ARBA00022840"/>
    </source>
</evidence>
<dbReference type="InterPro" id="IPR004101">
    <property type="entry name" value="Mur_ligase_C"/>
</dbReference>
<sequence>MTLSEKIAALESRIGINRPPGQLRKLMEQHIPETLKIPAIQVAGTNGKGSTVTWMSLLADRPVIGTFTSPHMFSHFERMAVNHQPIPADKWEEIYDRWLPLFEEQDFTMFEADLWMAMVWFAENRVDLMLMETGLGGERDATTALDYLATGITNIGRDHMQYLGNTLEEIAKAKAGIFKPGIPALTAEQDPALFEILSREAAQAGTLLTKVPALSLPEDFPKYQEANLGLAAALLTAANIPVKPLEQAEKNFFWPGRMQVVSQDPLQVVDGAHNPEGIEALCRSLPGVDRIFFSVLADKQAPEMIRRLLETGKAVTLVRFDTRRLADLEELSAQFGLDLVSLEESLSSDKPALYCGSLKFAAAVLKGKHYDKHEF</sequence>
<evidence type="ECO:0000256" key="2">
    <source>
        <dbReference type="ARBA" id="ARBA00013025"/>
    </source>
</evidence>
<evidence type="ECO:0000256" key="3">
    <source>
        <dbReference type="ARBA" id="ARBA00022598"/>
    </source>
</evidence>
<evidence type="ECO:0000259" key="11">
    <source>
        <dbReference type="Pfam" id="PF08245"/>
    </source>
</evidence>
<evidence type="ECO:0000256" key="7">
    <source>
        <dbReference type="ARBA" id="ARBA00022842"/>
    </source>
</evidence>
<dbReference type="RefSeq" id="WP_067559270.1">
    <property type="nucleotide sequence ID" value="NZ_CP011391.1"/>
</dbReference>
<keyword evidence="3 12" id="KW-0436">Ligase</keyword>
<evidence type="ECO:0000259" key="10">
    <source>
        <dbReference type="Pfam" id="PF02875"/>
    </source>
</evidence>
<dbReference type="GO" id="GO:0046872">
    <property type="term" value="F:metal ion binding"/>
    <property type="evidence" value="ECO:0007669"/>
    <property type="project" value="UniProtKB-KW"/>
</dbReference>
<dbReference type="EMBL" id="CP011391">
    <property type="protein sequence ID" value="AMK55517.1"/>
    <property type="molecule type" value="Genomic_DNA"/>
</dbReference>
<dbReference type="InterPro" id="IPR036615">
    <property type="entry name" value="Mur_ligase_C_dom_sf"/>
</dbReference>
<proteinExistence type="inferred from homology"/>
<keyword evidence="5" id="KW-0547">Nucleotide-binding</keyword>
<dbReference type="SUPFAM" id="SSF53244">
    <property type="entry name" value="MurD-like peptide ligases, peptide-binding domain"/>
    <property type="match status" value="1"/>
</dbReference>
<protein>
    <recommendedName>
        <fullName evidence="2">tetrahydrofolate synthase</fullName>
        <ecNumber evidence="2">6.3.2.17</ecNumber>
    </recommendedName>
    <alternativeName>
        <fullName evidence="8">Tetrahydrofolylpolyglutamate synthase</fullName>
    </alternativeName>
</protein>
<reference evidence="12 13" key="1">
    <citation type="journal article" date="2016" name="Gut Pathog.">
        <title>Whole genome sequencing of "Faecalibaculum rodentium" ALO17, isolated from C57BL/6J laboratory mouse feces.</title>
        <authorList>
            <person name="Lim S."/>
            <person name="Chang D.H."/>
            <person name="Ahn S."/>
            <person name="Kim B.C."/>
        </authorList>
    </citation>
    <scope>NUCLEOTIDE SEQUENCE [LARGE SCALE GENOMIC DNA]</scope>
    <source>
        <strain evidence="12 13">Alo17</strain>
    </source>
</reference>
<keyword evidence="13" id="KW-1185">Reference proteome</keyword>
<dbReference type="InterPro" id="IPR036565">
    <property type="entry name" value="Mur-like_cat_sf"/>
</dbReference>
<gene>
    <name evidence="12" type="ORF">AALO17_23830</name>
</gene>
<dbReference type="NCBIfam" id="TIGR01499">
    <property type="entry name" value="folC"/>
    <property type="match status" value="1"/>
</dbReference>
<evidence type="ECO:0000256" key="4">
    <source>
        <dbReference type="ARBA" id="ARBA00022723"/>
    </source>
</evidence>